<name>A0A517V836_9PLAN</name>
<dbReference type="Proteomes" id="UP000316855">
    <property type="component" value="Chromosome"/>
</dbReference>
<proteinExistence type="predicted"/>
<keyword evidence="2" id="KW-1185">Reference proteome</keyword>
<accession>A0A517V836</accession>
<dbReference type="EMBL" id="CP036343">
    <property type="protein sequence ID" value="QDT89163.1"/>
    <property type="molecule type" value="Genomic_DNA"/>
</dbReference>
<protein>
    <submittedName>
        <fullName evidence="1">Uncharacterized protein</fullName>
    </submittedName>
</protein>
<evidence type="ECO:0000313" key="2">
    <source>
        <dbReference type="Proteomes" id="UP000316855"/>
    </source>
</evidence>
<sequence>MEKYRFCVVGHTNLDPKYKTVTGEILQFIRDSGPIQCIYRLTDGAVKHAQLSAIRVFETAEEADKLSKAHNRALNKGGA</sequence>
<dbReference type="KEGG" id="gax:Pan161_07890"/>
<organism evidence="1 2">
    <name type="scientific">Gimesia algae</name>
    <dbReference type="NCBI Taxonomy" id="2527971"/>
    <lineage>
        <taxon>Bacteria</taxon>
        <taxon>Pseudomonadati</taxon>
        <taxon>Planctomycetota</taxon>
        <taxon>Planctomycetia</taxon>
        <taxon>Planctomycetales</taxon>
        <taxon>Planctomycetaceae</taxon>
        <taxon>Gimesia</taxon>
    </lineage>
</organism>
<gene>
    <name evidence="1" type="ORF">Pan161_07890</name>
</gene>
<reference evidence="1 2" key="1">
    <citation type="submission" date="2019-02" db="EMBL/GenBank/DDBJ databases">
        <title>Deep-cultivation of Planctomycetes and their phenomic and genomic characterization uncovers novel biology.</title>
        <authorList>
            <person name="Wiegand S."/>
            <person name="Jogler M."/>
            <person name="Boedeker C."/>
            <person name="Pinto D."/>
            <person name="Vollmers J."/>
            <person name="Rivas-Marin E."/>
            <person name="Kohn T."/>
            <person name="Peeters S.H."/>
            <person name="Heuer A."/>
            <person name="Rast P."/>
            <person name="Oberbeckmann S."/>
            <person name="Bunk B."/>
            <person name="Jeske O."/>
            <person name="Meyerdierks A."/>
            <person name="Storesund J.E."/>
            <person name="Kallscheuer N."/>
            <person name="Luecker S."/>
            <person name="Lage O.M."/>
            <person name="Pohl T."/>
            <person name="Merkel B.J."/>
            <person name="Hornburger P."/>
            <person name="Mueller R.-W."/>
            <person name="Bruemmer F."/>
            <person name="Labrenz M."/>
            <person name="Spormann A.M."/>
            <person name="Op den Camp H."/>
            <person name="Overmann J."/>
            <person name="Amann R."/>
            <person name="Jetten M.S.M."/>
            <person name="Mascher T."/>
            <person name="Medema M.H."/>
            <person name="Devos D.P."/>
            <person name="Kaster A.-K."/>
            <person name="Ovreas L."/>
            <person name="Rohde M."/>
            <person name="Galperin M.Y."/>
            <person name="Jogler C."/>
        </authorList>
    </citation>
    <scope>NUCLEOTIDE SEQUENCE [LARGE SCALE GENOMIC DNA]</scope>
    <source>
        <strain evidence="1 2">Pan161</strain>
    </source>
</reference>
<dbReference type="AlphaFoldDB" id="A0A517V836"/>
<evidence type="ECO:0000313" key="1">
    <source>
        <dbReference type="EMBL" id="QDT89163.1"/>
    </source>
</evidence>